<evidence type="ECO:0000313" key="2">
    <source>
        <dbReference type="Proteomes" id="UP000256970"/>
    </source>
</evidence>
<protein>
    <recommendedName>
        <fullName evidence="3">DUF3445 domain-containing protein</fullName>
    </recommendedName>
</protein>
<dbReference type="STRING" id="3088.A0A383W0T1"/>
<organism evidence="1 2">
    <name type="scientific">Tetradesmus obliquus</name>
    <name type="common">Green alga</name>
    <name type="synonym">Acutodesmus obliquus</name>
    <dbReference type="NCBI Taxonomy" id="3088"/>
    <lineage>
        <taxon>Eukaryota</taxon>
        <taxon>Viridiplantae</taxon>
        <taxon>Chlorophyta</taxon>
        <taxon>core chlorophytes</taxon>
        <taxon>Chlorophyceae</taxon>
        <taxon>CS clade</taxon>
        <taxon>Sphaeropleales</taxon>
        <taxon>Scenedesmaceae</taxon>
        <taxon>Tetradesmus</taxon>
    </lineage>
</organism>
<dbReference type="InterPro" id="IPR021848">
    <property type="entry name" value="HODM_asu-like"/>
</dbReference>
<sequence length="342" mass="36956">MVGANFWLAAGKPGQDVPGKLVSGIHRLYEQGHFLLVDPQQLATELALKEEAMATKPHVVFAAEERSLPAQQESLELFLEVLPAYYPDLYRLEGEGAARSVTITFPDGAEKSYALADFADRPLELCGRLVQEDFALLRVSDEPGPHPQEAKHVMTAASVCFSFHGLAEKLGTTTLSIHAPVPGFEEQLEKLLNRTFTALQPDKPIWRNNWAAAYTGDLTMPSYNVGGPGAQLDAMGGTRPPAEALWLKTEYQTLRRLPRSKAILFTIRTMVQPMSEIGGEAARVLHKSLSGMTPSLREYKGVPGEAADELLLLLEGIMAAEAEEGVVAAEGAAAAAAPVSAR</sequence>
<dbReference type="Pfam" id="PF11927">
    <property type="entry name" value="HODM_asu-like"/>
    <property type="match status" value="1"/>
</dbReference>
<proteinExistence type="predicted"/>
<dbReference type="EMBL" id="FNXT01000984">
    <property type="protein sequence ID" value="SZX70266.1"/>
    <property type="molecule type" value="Genomic_DNA"/>
</dbReference>
<evidence type="ECO:0000313" key="1">
    <source>
        <dbReference type="EMBL" id="SZX70266.1"/>
    </source>
</evidence>
<accession>A0A383W0T1</accession>
<dbReference type="Proteomes" id="UP000256970">
    <property type="component" value="Unassembled WGS sequence"/>
</dbReference>
<name>A0A383W0T1_TETOB</name>
<gene>
    <name evidence="1" type="ORF">BQ4739_LOCUS10492</name>
</gene>
<dbReference type="AlphaFoldDB" id="A0A383W0T1"/>
<keyword evidence="2" id="KW-1185">Reference proteome</keyword>
<evidence type="ECO:0008006" key="3">
    <source>
        <dbReference type="Google" id="ProtNLM"/>
    </source>
</evidence>
<reference evidence="1 2" key="1">
    <citation type="submission" date="2016-10" db="EMBL/GenBank/DDBJ databases">
        <authorList>
            <person name="Cai Z."/>
        </authorList>
    </citation>
    <scope>NUCLEOTIDE SEQUENCE [LARGE SCALE GENOMIC DNA]</scope>
</reference>